<dbReference type="Gene3D" id="3.10.20.590">
    <property type="match status" value="1"/>
</dbReference>
<dbReference type="RefSeq" id="WP_015238276.1">
    <property type="nucleotide sequence ID" value="NC_020283.1"/>
</dbReference>
<dbReference type="GO" id="GO:0006429">
    <property type="term" value="P:leucyl-tRNA aminoacylation"/>
    <property type="evidence" value="ECO:0007669"/>
    <property type="project" value="UniProtKB-UniRule"/>
</dbReference>
<dbReference type="SUPFAM" id="SSF47323">
    <property type="entry name" value="Anticodon-binding domain of a subclass of class I aminoacyl-tRNA synthetases"/>
    <property type="match status" value="1"/>
</dbReference>
<evidence type="ECO:0000259" key="13">
    <source>
        <dbReference type="Pfam" id="PF09334"/>
    </source>
</evidence>
<evidence type="ECO:0000256" key="10">
    <source>
        <dbReference type="RuleBase" id="RU363035"/>
    </source>
</evidence>
<feature type="domain" description="Methionyl/Leucyl tRNA synthetase" evidence="13">
    <location>
        <begin position="44"/>
        <end position="177"/>
    </location>
</feature>
<dbReference type="FunFam" id="3.40.50.620:FF:000056">
    <property type="entry name" value="Leucine--tRNA ligase"/>
    <property type="match status" value="1"/>
</dbReference>
<comment type="catalytic activity">
    <reaction evidence="8 9">
        <text>tRNA(Leu) + L-leucine + ATP = L-leucyl-tRNA(Leu) + AMP + diphosphate</text>
        <dbReference type="Rhea" id="RHEA:11688"/>
        <dbReference type="Rhea" id="RHEA-COMP:9613"/>
        <dbReference type="Rhea" id="RHEA-COMP:9622"/>
        <dbReference type="ChEBI" id="CHEBI:30616"/>
        <dbReference type="ChEBI" id="CHEBI:33019"/>
        <dbReference type="ChEBI" id="CHEBI:57427"/>
        <dbReference type="ChEBI" id="CHEBI:78442"/>
        <dbReference type="ChEBI" id="CHEBI:78494"/>
        <dbReference type="ChEBI" id="CHEBI:456215"/>
        <dbReference type="EC" id="6.1.1.4"/>
    </reaction>
</comment>
<evidence type="ECO:0000256" key="6">
    <source>
        <dbReference type="ARBA" id="ARBA00022917"/>
    </source>
</evidence>
<evidence type="ECO:0000313" key="16">
    <source>
        <dbReference type="Proteomes" id="UP000011686"/>
    </source>
</evidence>
<dbReference type="Pfam" id="PF08264">
    <property type="entry name" value="Anticodon_1"/>
    <property type="match status" value="1"/>
</dbReference>
<dbReference type="KEGG" id="kct:CDEE_0408"/>
<dbReference type="Gene3D" id="1.10.730.10">
    <property type="entry name" value="Isoleucyl-tRNA Synthetase, Domain 1"/>
    <property type="match status" value="2"/>
</dbReference>
<evidence type="ECO:0000256" key="2">
    <source>
        <dbReference type="ARBA" id="ARBA00022490"/>
    </source>
</evidence>
<keyword evidence="5 9" id="KW-0067">ATP-binding</keyword>
<evidence type="ECO:0000256" key="1">
    <source>
        <dbReference type="ARBA" id="ARBA00005594"/>
    </source>
</evidence>
<dbReference type="InterPro" id="IPR002302">
    <property type="entry name" value="Leu-tRNA-ligase"/>
</dbReference>
<organism evidence="15 16">
    <name type="scientific">Candidatus Kinetoplastidibacterium crithidiae TCC036E</name>
    <dbReference type="NCBI Taxonomy" id="1208918"/>
    <lineage>
        <taxon>Bacteria</taxon>
        <taxon>Pseudomonadati</taxon>
        <taxon>Pseudomonadota</taxon>
        <taxon>Betaproteobacteria</taxon>
        <taxon>Candidatus Kinetoplastidibacterium</taxon>
    </lineage>
</organism>
<dbReference type="GO" id="GO:0002161">
    <property type="term" value="F:aminoacyl-tRNA deacylase activity"/>
    <property type="evidence" value="ECO:0007669"/>
    <property type="project" value="InterPro"/>
</dbReference>
<dbReference type="InterPro" id="IPR002300">
    <property type="entry name" value="aa-tRNA-synth_Ia"/>
</dbReference>
<keyword evidence="6 9" id="KW-0648">Protein biosynthesis</keyword>
<dbReference type="EMBL" id="CP003804">
    <property type="protein sequence ID" value="AGF47467.1"/>
    <property type="molecule type" value="Genomic_DNA"/>
</dbReference>
<dbReference type="EC" id="6.1.1.4" evidence="9"/>
<dbReference type="AlphaFoldDB" id="M1LP59"/>
<dbReference type="InterPro" id="IPR013155">
    <property type="entry name" value="M/V/L/I-tRNA-synth_anticd-bd"/>
</dbReference>
<dbReference type="InterPro" id="IPR014729">
    <property type="entry name" value="Rossmann-like_a/b/a_fold"/>
</dbReference>
<keyword evidence="3 9" id="KW-0436">Ligase</keyword>
<dbReference type="PATRIC" id="fig|1208918.3.peg.163"/>
<feature type="domain" description="Methionyl/Valyl/Leucyl/Isoleucyl-tRNA synthetase anticodon-binding" evidence="12">
    <location>
        <begin position="732"/>
        <end position="856"/>
    </location>
</feature>
<dbReference type="Pfam" id="PF13603">
    <property type="entry name" value="tRNA-synt_1_2"/>
    <property type="match status" value="1"/>
</dbReference>
<evidence type="ECO:0000259" key="11">
    <source>
        <dbReference type="Pfam" id="PF00133"/>
    </source>
</evidence>
<dbReference type="Gene3D" id="3.40.50.620">
    <property type="entry name" value="HUPs"/>
    <property type="match status" value="2"/>
</dbReference>
<feature type="binding site" evidence="9">
    <location>
        <position position="643"/>
    </location>
    <ligand>
        <name>ATP</name>
        <dbReference type="ChEBI" id="CHEBI:30616"/>
    </ligand>
</feature>
<dbReference type="InterPro" id="IPR015413">
    <property type="entry name" value="Methionyl/Leucyl_tRNA_Synth"/>
</dbReference>
<feature type="domain" description="Leucyl-tRNA synthetase editing" evidence="14">
    <location>
        <begin position="229"/>
        <end position="421"/>
    </location>
</feature>
<dbReference type="NCBIfam" id="TIGR00396">
    <property type="entry name" value="leuS_bact"/>
    <property type="match status" value="1"/>
</dbReference>
<dbReference type="CDD" id="cd00812">
    <property type="entry name" value="LeuRS_core"/>
    <property type="match status" value="1"/>
</dbReference>
<dbReference type="eggNOG" id="COG0495">
    <property type="taxonomic scope" value="Bacteria"/>
</dbReference>
<dbReference type="Gene3D" id="2.20.28.290">
    <property type="match status" value="1"/>
</dbReference>
<dbReference type="InterPro" id="IPR009008">
    <property type="entry name" value="Val/Leu/Ile-tRNA-synth_edit"/>
</dbReference>
<feature type="short sequence motif" description="'HIGH' region" evidence="9">
    <location>
        <begin position="48"/>
        <end position="58"/>
    </location>
</feature>
<accession>M1LP59</accession>
<reference evidence="15 16" key="1">
    <citation type="journal article" date="2013" name="Genome Biol. Evol.">
        <title>Genome evolution and phylogenomic analysis of candidatus kinetoplastibacterium, the betaproteobacterial endosymbionts of strigomonas and angomonas.</title>
        <authorList>
            <person name="Alves J.M."/>
            <person name="Serrano M.G."/>
            <person name="Maia da Silva F."/>
            <person name="Voegtly L.J."/>
            <person name="Matveyev A.V."/>
            <person name="Teixeira M.M."/>
            <person name="Camargo E.P."/>
            <person name="Buck G.A."/>
        </authorList>
    </citation>
    <scope>NUCLEOTIDE SEQUENCE [LARGE SCALE GENOMIC DNA]</scope>
    <source>
        <strain evidence="15 16">TCC036E</strain>
    </source>
</reference>
<dbReference type="STRING" id="1208918.CDEE_0408"/>
<dbReference type="PANTHER" id="PTHR43740">
    <property type="entry name" value="LEUCYL-TRNA SYNTHETASE"/>
    <property type="match status" value="1"/>
</dbReference>
<evidence type="ECO:0000313" key="15">
    <source>
        <dbReference type="EMBL" id="AGF47467.1"/>
    </source>
</evidence>
<dbReference type="FunFam" id="1.10.730.10:FF:000002">
    <property type="entry name" value="Leucine--tRNA ligase"/>
    <property type="match status" value="1"/>
</dbReference>
<comment type="subcellular location">
    <subcellularLocation>
        <location evidence="9">Cytoplasm</location>
    </subcellularLocation>
</comment>
<comment type="similarity">
    <text evidence="1 9 10">Belongs to the class-I aminoacyl-tRNA synthetase family.</text>
</comment>
<feature type="domain" description="Aminoacyl-tRNA synthetase class Ia" evidence="11">
    <location>
        <begin position="432"/>
        <end position="591"/>
    </location>
</feature>
<dbReference type="Pfam" id="PF09334">
    <property type="entry name" value="tRNA-synt_1g"/>
    <property type="match status" value="1"/>
</dbReference>
<keyword evidence="16" id="KW-1185">Reference proteome</keyword>
<dbReference type="Proteomes" id="UP000011686">
    <property type="component" value="Chromosome"/>
</dbReference>
<feature type="domain" description="Aminoacyl-tRNA synthetase class Ia" evidence="11">
    <location>
        <begin position="641"/>
        <end position="679"/>
    </location>
</feature>
<proteinExistence type="inferred from homology"/>
<evidence type="ECO:0000256" key="5">
    <source>
        <dbReference type="ARBA" id="ARBA00022840"/>
    </source>
</evidence>
<dbReference type="GO" id="GO:0004823">
    <property type="term" value="F:leucine-tRNA ligase activity"/>
    <property type="evidence" value="ECO:0007669"/>
    <property type="project" value="UniProtKB-UniRule"/>
</dbReference>
<evidence type="ECO:0000256" key="7">
    <source>
        <dbReference type="ARBA" id="ARBA00023146"/>
    </source>
</evidence>
<keyword evidence="2 9" id="KW-0963">Cytoplasm</keyword>
<dbReference type="SUPFAM" id="SSF50677">
    <property type="entry name" value="ValRS/IleRS/LeuRS editing domain"/>
    <property type="match status" value="1"/>
</dbReference>
<evidence type="ECO:0000256" key="4">
    <source>
        <dbReference type="ARBA" id="ARBA00022741"/>
    </source>
</evidence>
<dbReference type="PROSITE" id="PS00178">
    <property type="entry name" value="AA_TRNA_LIGASE_I"/>
    <property type="match status" value="1"/>
</dbReference>
<dbReference type="PRINTS" id="PR00985">
    <property type="entry name" value="TRNASYNTHLEU"/>
</dbReference>
<dbReference type="InterPro" id="IPR009080">
    <property type="entry name" value="tRNAsynth_Ia_anticodon-bd"/>
</dbReference>
<keyword evidence="4 9" id="KW-0547">Nucleotide-binding</keyword>
<dbReference type="SUPFAM" id="SSF52374">
    <property type="entry name" value="Nucleotidylyl transferase"/>
    <property type="match status" value="1"/>
</dbReference>
<feature type="short sequence motif" description="'KMSKS' region" evidence="9">
    <location>
        <begin position="640"/>
        <end position="644"/>
    </location>
</feature>
<dbReference type="FunFam" id="3.40.50.620:FF:000003">
    <property type="entry name" value="Leucine--tRNA ligase"/>
    <property type="match status" value="1"/>
</dbReference>
<name>M1LP59_9PROT</name>
<evidence type="ECO:0000256" key="8">
    <source>
        <dbReference type="ARBA" id="ARBA00047469"/>
    </source>
</evidence>
<dbReference type="GO" id="GO:0005829">
    <property type="term" value="C:cytosol"/>
    <property type="evidence" value="ECO:0007669"/>
    <property type="project" value="TreeGrafter"/>
</dbReference>
<evidence type="ECO:0000256" key="3">
    <source>
        <dbReference type="ARBA" id="ARBA00022598"/>
    </source>
</evidence>
<evidence type="ECO:0000259" key="12">
    <source>
        <dbReference type="Pfam" id="PF08264"/>
    </source>
</evidence>
<dbReference type="GO" id="GO:0005524">
    <property type="term" value="F:ATP binding"/>
    <property type="evidence" value="ECO:0007669"/>
    <property type="project" value="UniProtKB-UniRule"/>
</dbReference>
<sequence>MQEHYNHKNIESESQEFWKSNKTYLVNENTKNKDGSLKPKFYACSMLPYPSGKLHMGHVRNYTINDVMARHKRMNGFNVLMPMGWDAFGMPAENAAIKSQIPPAKWTYNNIDYMKNQMKSIGLSIDWSREICACSPSYYKWTQWLFLKMLEYGVVYRKTQVVNWDPVDQTVLANEQVIDGHGWRSGALVEKREIPGYYLAITNYAEELLSDLEDKLQLWPEKVKTMQANWIGKSEGLRFTFKHQIKDKNNQLIQDGNLYVFTTRPDTIIGATFCAIATEHPISIHASKNDSAIEAFIISNRLGTTTEAEISTKEKQGIYSGFNAIHPITHEEIPIWISNYVLINYGDGAIMGVPAHDERDFMFAKKYKINIKQVVSSAKNKEFNSEIWQDWYKDTKDRYIINSGAYNGLDCKSAASAISDRIISEKLGQSKIMWRLRDWSISRQRYWGTPIPIIHCNNCGSVPVPYDNLPVILPEDLTPEGNGNPLDKNENFVNCLCPKCGADSKRETDTMDTFIDSSWYFMRYTSFDNTNLPIDNRNDYWMPMDQYIGGIEHAVLHLLYTRFWCKVMRDMHLVNFDEPITKLLCQGMVLNHIFSRKTENGGIEYFKPDDIETIYNENGMATNYLLKKDSSPVIYNGIGTMSKSKNNGVDPQSIIEKWGADTARLFIIFASPPEQTLEWSDAGIEGANRYLRRLWRICYNNKDNIISANSLTEKHDIDISKNPSIQELYFNIYSLLNQSNHDYDRLQYNTIVSASMKMLNSIEQFLQVNSIIDKTHNIAISESLGIVLRVLYPIVPHITWKIWNELGYNNVHGDLIDAIWPKVKKEALVITNVKMVIQVNGKLRSSVNVRYDQNEEEIKKIVLEEPSVLKYINNNIIERIIVVPNKLINIVLKNN</sequence>
<dbReference type="InterPro" id="IPR001412">
    <property type="entry name" value="aa-tRNA-synth_I_CS"/>
</dbReference>
<dbReference type="CDD" id="cd07958">
    <property type="entry name" value="Anticodon_Ia_Leu_BEm"/>
    <property type="match status" value="1"/>
</dbReference>
<dbReference type="HAMAP" id="MF_00049_B">
    <property type="entry name" value="Leu_tRNA_synth_B"/>
    <property type="match status" value="1"/>
</dbReference>
<protein>
    <recommendedName>
        <fullName evidence="9">Leucine--tRNA ligase</fullName>
        <ecNumber evidence="9">6.1.1.4</ecNumber>
    </recommendedName>
    <alternativeName>
        <fullName evidence="9">Leucyl-tRNA synthetase</fullName>
        <shortName evidence="9">LeuRS</shortName>
    </alternativeName>
</protein>
<dbReference type="InterPro" id="IPR025709">
    <property type="entry name" value="Leu_tRNA-synth_edit"/>
</dbReference>
<gene>
    <name evidence="9" type="primary">leuS</name>
    <name evidence="15" type="ORF">CDEE_0408</name>
</gene>
<dbReference type="PANTHER" id="PTHR43740:SF2">
    <property type="entry name" value="LEUCINE--TRNA LIGASE, MITOCHONDRIAL"/>
    <property type="match status" value="1"/>
</dbReference>
<dbReference type="Pfam" id="PF00133">
    <property type="entry name" value="tRNA-synt_1"/>
    <property type="match status" value="2"/>
</dbReference>
<evidence type="ECO:0000259" key="14">
    <source>
        <dbReference type="Pfam" id="PF13603"/>
    </source>
</evidence>
<keyword evidence="7 9" id="KW-0030">Aminoacyl-tRNA synthetase</keyword>
<dbReference type="HOGENOM" id="CLU_004427_0_0_4"/>
<evidence type="ECO:0000256" key="9">
    <source>
        <dbReference type="HAMAP-Rule" id="MF_00049"/>
    </source>
</evidence>